<dbReference type="Pfam" id="PF14307">
    <property type="entry name" value="Glyco_tran_WbsX"/>
    <property type="match status" value="1"/>
</dbReference>
<gene>
    <name evidence="1" type="ORF">ACFPIK_00850</name>
</gene>
<sequence length="360" mass="42617">MIFAYYLPQFHYISENDAWWGEGFTEWTNVKKAKSLFRGHRQPLIPGELGYYYLDTTVTMRRQAKLAKEHGIDGFVFYHYWFGNGKTLLEKPILNFLNDSTIDIQFCICWANESWRGTWHGTSKNQMLQEQMYLGEEDYKKHFEFLLPFFLDSRCIKISEMPVYQIYVPESIPDLEAYIQTFNQLAVSSGLKGIYWMGVKHSDEFIPSNYGIQGVVNNNLKRINQYHQKTLDGFFQRYILSNPLIRKLMKWPKRIPYQIVRHCLEDFRTEYPFDFYPLAIPNWDNSPRVGTEGTIYTGCSPKEFEKHLEACIQQSKRNNSPEKQFVFIKSWNEWAEGNILEPEAEFGFGYLEVIKELTSE</sequence>
<proteinExistence type="predicted"/>
<dbReference type="EMBL" id="JBHSKS010000001">
    <property type="protein sequence ID" value="MFC5190296.1"/>
    <property type="molecule type" value="Genomic_DNA"/>
</dbReference>
<dbReference type="PANTHER" id="PTHR41244:SF1">
    <property type="entry name" value="GLYCOSYLTRANSFERASE"/>
    <property type="match status" value="1"/>
</dbReference>
<evidence type="ECO:0000313" key="1">
    <source>
        <dbReference type="EMBL" id="MFC5190296.1"/>
    </source>
</evidence>
<accession>A0ABW0BRN3</accession>
<dbReference type="InterPro" id="IPR032719">
    <property type="entry name" value="WbsX"/>
</dbReference>
<dbReference type="CDD" id="cd11579">
    <property type="entry name" value="Glyco_tran_WbsX"/>
    <property type="match status" value="1"/>
</dbReference>
<dbReference type="Gene3D" id="3.20.20.80">
    <property type="entry name" value="Glycosidases"/>
    <property type="match status" value="1"/>
</dbReference>
<name>A0ABW0BRN3_9BACT</name>
<organism evidence="1 2">
    <name type="scientific">Algoriphagus aquatilis</name>
    <dbReference type="NCBI Taxonomy" id="490186"/>
    <lineage>
        <taxon>Bacteria</taxon>
        <taxon>Pseudomonadati</taxon>
        <taxon>Bacteroidota</taxon>
        <taxon>Cytophagia</taxon>
        <taxon>Cytophagales</taxon>
        <taxon>Cyclobacteriaceae</taxon>
        <taxon>Algoriphagus</taxon>
    </lineage>
</organism>
<dbReference type="PANTHER" id="PTHR41244">
    <property type="entry name" value="RHAMNAN SYNTHESIS F"/>
    <property type="match status" value="1"/>
</dbReference>
<protein>
    <submittedName>
        <fullName evidence="1">Glycoside hydrolase family 99-like domain-containing protein</fullName>
    </submittedName>
</protein>
<dbReference type="RefSeq" id="WP_377911234.1">
    <property type="nucleotide sequence ID" value="NZ_JBHSKS010000001.1"/>
</dbReference>
<comment type="caution">
    <text evidence="1">The sequence shown here is derived from an EMBL/GenBank/DDBJ whole genome shotgun (WGS) entry which is preliminary data.</text>
</comment>
<reference evidence="2" key="1">
    <citation type="journal article" date="2019" name="Int. J. Syst. Evol. Microbiol.">
        <title>The Global Catalogue of Microorganisms (GCM) 10K type strain sequencing project: providing services to taxonomists for standard genome sequencing and annotation.</title>
        <authorList>
            <consortium name="The Broad Institute Genomics Platform"/>
            <consortium name="The Broad Institute Genome Sequencing Center for Infectious Disease"/>
            <person name="Wu L."/>
            <person name="Ma J."/>
        </authorList>
    </citation>
    <scope>NUCLEOTIDE SEQUENCE [LARGE SCALE GENOMIC DNA]</scope>
    <source>
        <strain evidence="2">CGMCC 1.7030</strain>
    </source>
</reference>
<evidence type="ECO:0000313" key="2">
    <source>
        <dbReference type="Proteomes" id="UP001596163"/>
    </source>
</evidence>
<keyword evidence="2" id="KW-1185">Reference proteome</keyword>
<dbReference type="Proteomes" id="UP001596163">
    <property type="component" value="Unassembled WGS sequence"/>
</dbReference>